<reference evidence="4" key="1">
    <citation type="journal article" date="2023" name="Plant Biotechnol. J.">
        <title>Chromosome-level wild Hevea brasiliensis genome provides new tools for genomic-assisted breeding and valuable loci to elevate rubber yield.</title>
        <authorList>
            <person name="Cheng H."/>
            <person name="Song X."/>
            <person name="Hu Y."/>
            <person name="Wu T."/>
            <person name="Yang Q."/>
            <person name="An Z."/>
            <person name="Feng S."/>
            <person name="Deng Z."/>
            <person name="Wu W."/>
            <person name="Zeng X."/>
            <person name="Tu M."/>
            <person name="Wang X."/>
            <person name="Huang H."/>
        </authorList>
    </citation>
    <scope>NUCLEOTIDE SEQUENCE</scope>
    <source>
        <strain evidence="4">MT/VB/25A 57/8</strain>
    </source>
</reference>
<dbReference type="PANTHER" id="PTHR11764">
    <property type="entry name" value="TERPENE CYCLASE/MUTASE FAMILY MEMBER"/>
    <property type="match status" value="1"/>
</dbReference>
<evidence type="ECO:0000259" key="3">
    <source>
        <dbReference type="Pfam" id="PF13243"/>
    </source>
</evidence>
<dbReference type="InterPro" id="IPR032696">
    <property type="entry name" value="SQ_cyclase_C"/>
</dbReference>
<dbReference type="InterPro" id="IPR008930">
    <property type="entry name" value="Terpenoid_cyclase/PrenylTrfase"/>
</dbReference>
<dbReference type="PANTHER" id="PTHR11764:SF48">
    <property type="entry name" value="TERPENE CYCLASE_MUTASE FAMILY MEMBER"/>
    <property type="match status" value="1"/>
</dbReference>
<dbReference type="Proteomes" id="UP001174677">
    <property type="component" value="Chromosome 1"/>
</dbReference>
<evidence type="ECO:0000313" key="5">
    <source>
        <dbReference type="Proteomes" id="UP001174677"/>
    </source>
</evidence>
<proteinExistence type="inferred from homology"/>
<protein>
    <recommendedName>
        <fullName evidence="3">Squalene cyclase C-terminal domain-containing protein</fullName>
    </recommendedName>
</protein>
<gene>
    <name evidence="4" type="ORF">P3X46_001196</name>
</gene>
<sequence length="202" mass="22747">YVECTSSSIQALVLFEKLYPEQMKKEIETFIVNAVQFLEDIQKPDGSWYGNWGICFLYGTWFGLGGLAAAGKTYNNCAAIRKGVDFLLKSQRDDGGWGESYLSCPKKVYTPLEGSRSNLVQTALAMMGLIHGGQAQRDPTPLHRAAMLLINSQTELGDYPQQEIMGVFMRNCMSHYSAYRNIFPMWALAEYLRHVPLPSKNI</sequence>
<dbReference type="PROSITE" id="PS01074">
    <property type="entry name" value="TERPENE_SYNTHASES"/>
    <property type="match status" value="1"/>
</dbReference>
<dbReference type="SUPFAM" id="SSF48239">
    <property type="entry name" value="Terpenoid cyclases/Protein prenyltransferases"/>
    <property type="match status" value="1"/>
</dbReference>
<feature type="domain" description="Squalene cyclase C-terminal" evidence="3">
    <location>
        <begin position="26"/>
        <end position="192"/>
    </location>
</feature>
<keyword evidence="2" id="KW-0677">Repeat</keyword>
<dbReference type="InterPro" id="IPR002365">
    <property type="entry name" value="Terpene_synthase_CS"/>
</dbReference>
<dbReference type="EMBL" id="JARPOI010000001">
    <property type="protein sequence ID" value="KAJ9189952.1"/>
    <property type="molecule type" value="Genomic_DNA"/>
</dbReference>
<comment type="caution">
    <text evidence="4">The sequence shown here is derived from an EMBL/GenBank/DDBJ whole genome shotgun (WGS) entry which is preliminary data.</text>
</comment>
<keyword evidence="5" id="KW-1185">Reference proteome</keyword>
<evidence type="ECO:0000313" key="4">
    <source>
        <dbReference type="EMBL" id="KAJ9189952.1"/>
    </source>
</evidence>
<dbReference type="Pfam" id="PF13243">
    <property type="entry name" value="SQHop_cyclase_C"/>
    <property type="match status" value="1"/>
</dbReference>
<organism evidence="4 5">
    <name type="scientific">Hevea brasiliensis</name>
    <name type="common">Para rubber tree</name>
    <name type="synonym">Siphonia brasiliensis</name>
    <dbReference type="NCBI Taxonomy" id="3981"/>
    <lineage>
        <taxon>Eukaryota</taxon>
        <taxon>Viridiplantae</taxon>
        <taxon>Streptophyta</taxon>
        <taxon>Embryophyta</taxon>
        <taxon>Tracheophyta</taxon>
        <taxon>Spermatophyta</taxon>
        <taxon>Magnoliopsida</taxon>
        <taxon>eudicotyledons</taxon>
        <taxon>Gunneridae</taxon>
        <taxon>Pentapetalae</taxon>
        <taxon>rosids</taxon>
        <taxon>fabids</taxon>
        <taxon>Malpighiales</taxon>
        <taxon>Euphorbiaceae</taxon>
        <taxon>Crotonoideae</taxon>
        <taxon>Micrandreae</taxon>
        <taxon>Hevea</taxon>
    </lineage>
</organism>
<dbReference type="Gene3D" id="1.50.10.20">
    <property type="match status" value="1"/>
</dbReference>
<comment type="similarity">
    <text evidence="1">Belongs to the terpene cyclase/mutase family.</text>
</comment>
<name>A0ABQ9NCJ4_HEVBR</name>
<dbReference type="InterPro" id="IPR018333">
    <property type="entry name" value="Squalene_cyclase"/>
</dbReference>
<accession>A0ABQ9NCJ4</accession>
<feature type="non-terminal residue" evidence="4">
    <location>
        <position position="1"/>
    </location>
</feature>
<evidence type="ECO:0000256" key="1">
    <source>
        <dbReference type="ARBA" id="ARBA00009755"/>
    </source>
</evidence>
<evidence type="ECO:0000256" key="2">
    <source>
        <dbReference type="ARBA" id="ARBA00022737"/>
    </source>
</evidence>